<name>A0A4Y8IFY5_9BACI</name>
<protein>
    <submittedName>
        <fullName evidence="2">Uncharacterized protein</fullName>
    </submittedName>
</protein>
<accession>A0A4Y8IFY5</accession>
<evidence type="ECO:0000256" key="1">
    <source>
        <dbReference type="SAM" id="Phobius"/>
    </source>
</evidence>
<keyword evidence="1" id="KW-1133">Transmembrane helix</keyword>
<evidence type="ECO:0000313" key="2">
    <source>
        <dbReference type="EMBL" id="TFB19573.1"/>
    </source>
</evidence>
<sequence>MMKLFNRYWHWVLLAVLGLNLVVGFMTFESTRLSLVALVFGGIGFLAFFVLSVLVEKKRKKSE</sequence>
<keyword evidence="1" id="KW-0812">Transmembrane</keyword>
<feature type="transmembrane region" description="Helical" evidence="1">
    <location>
        <begin position="34"/>
        <end position="55"/>
    </location>
</feature>
<dbReference type="RefSeq" id="WP_134340371.1">
    <property type="nucleotide sequence ID" value="NZ_SOPW01000010.1"/>
</dbReference>
<dbReference type="Proteomes" id="UP000297975">
    <property type="component" value="Unassembled WGS sequence"/>
</dbReference>
<keyword evidence="1" id="KW-0472">Membrane</keyword>
<dbReference type="OrthoDB" id="2921767at2"/>
<comment type="caution">
    <text evidence="2">The sequence shown here is derived from an EMBL/GenBank/DDBJ whole genome shotgun (WGS) entry which is preliminary data.</text>
</comment>
<dbReference type="EMBL" id="SOPW01000010">
    <property type="protein sequence ID" value="TFB19573.1"/>
    <property type="molecule type" value="Genomic_DNA"/>
</dbReference>
<evidence type="ECO:0000313" key="3">
    <source>
        <dbReference type="Proteomes" id="UP000297975"/>
    </source>
</evidence>
<organism evidence="2 3">
    <name type="scientific">Filobacillus milosensis</name>
    <dbReference type="NCBI Taxonomy" id="94137"/>
    <lineage>
        <taxon>Bacteria</taxon>
        <taxon>Bacillati</taxon>
        <taxon>Bacillota</taxon>
        <taxon>Bacilli</taxon>
        <taxon>Bacillales</taxon>
        <taxon>Bacillaceae</taxon>
        <taxon>Filobacillus</taxon>
    </lineage>
</organism>
<proteinExistence type="predicted"/>
<keyword evidence="3" id="KW-1185">Reference proteome</keyword>
<dbReference type="AlphaFoldDB" id="A0A4Y8IFY5"/>
<gene>
    <name evidence="2" type="ORF">E3U55_10450</name>
</gene>
<reference evidence="2 3" key="1">
    <citation type="submission" date="2019-03" db="EMBL/GenBank/DDBJ databases">
        <authorList>
            <person name="He R.-H."/>
        </authorList>
    </citation>
    <scope>NUCLEOTIDE SEQUENCE [LARGE SCALE GENOMIC DNA]</scope>
    <source>
        <strain evidence="3">SH 714</strain>
    </source>
</reference>